<dbReference type="STRING" id="9009.A0A226N9E6"/>
<feature type="region of interest" description="Disordered" evidence="1">
    <location>
        <begin position="43"/>
        <end position="101"/>
    </location>
</feature>
<dbReference type="OrthoDB" id="9378527at2759"/>
<proteinExistence type="predicted"/>
<organism evidence="2 3">
    <name type="scientific">Callipepla squamata</name>
    <name type="common">Scaled quail</name>
    <dbReference type="NCBI Taxonomy" id="9009"/>
    <lineage>
        <taxon>Eukaryota</taxon>
        <taxon>Metazoa</taxon>
        <taxon>Chordata</taxon>
        <taxon>Craniata</taxon>
        <taxon>Vertebrata</taxon>
        <taxon>Euteleostomi</taxon>
        <taxon>Archelosauria</taxon>
        <taxon>Archosauria</taxon>
        <taxon>Dinosauria</taxon>
        <taxon>Saurischia</taxon>
        <taxon>Theropoda</taxon>
        <taxon>Coelurosauria</taxon>
        <taxon>Aves</taxon>
        <taxon>Neognathae</taxon>
        <taxon>Galloanserae</taxon>
        <taxon>Galliformes</taxon>
        <taxon>Odontophoridae</taxon>
        <taxon>Callipepla</taxon>
    </lineage>
</organism>
<evidence type="ECO:0000313" key="2">
    <source>
        <dbReference type="EMBL" id="OXB64215.1"/>
    </source>
</evidence>
<comment type="caution">
    <text evidence="2">The sequence shown here is derived from an EMBL/GenBank/DDBJ whole genome shotgun (WGS) entry which is preliminary data.</text>
</comment>
<accession>A0A226N9E6</accession>
<dbReference type="Proteomes" id="UP000198323">
    <property type="component" value="Unassembled WGS sequence"/>
</dbReference>
<gene>
    <name evidence="2" type="ORF">ASZ78_003663</name>
</gene>
<dbReference type="EMBL" id="MCFN01000127">
    <property type="protein sequence ID" value="OXB64215.1"/>
    <property type="molecule type" value="Genomic_DNA"/>
</dbReference>
<sequence>MADLDHSLSLADALTEPPPEIEEEVKRDFIATLEAEKFDDVVGETVDKTDYVPLLDDDDAKAGSQEPKSKPHADSIQVEHPSASGPTVVENGDHGIGDHRP</sequence>
<dbReference type="GO" id="GO:0043005">
    <property type="term" value="C:neuron projection"/>
    <property type="evidence" value="ECO:0007669"/>
    <property type="project" value="TreeGrafter"/>
</dbReference>
<dbReference type="GO" id="GO:0000226">
    <property type="term" value="P:microtubule cytoskeleton organization"/>
    <property type="evidence" value="ECO:0007669"/>
    <property type="project" value="TreeGrafter"/>
</dbReference>
<evidence type="ECO:0000256" key="1">
    <source>
        <dbReference type="SAM" id="MobiDB-lite"/>
    </source>
</evidence>
<reference evidence="2 3" key="1">
    <citation type="submission" date="2016-07" db="EMBL/GenBank/DDBJ databases">
        <title>Disparate Historic Effective Population Sizes Predicted by Modern Levels of Genome Diversity for the Scaled Quail (Callipepla squamata) and the Northern Bobwhite (Colinus virginianus): Inferences from First and Second Generation Draft Genome Assemblies for Sympatric New World Quail.</title>
        <authorList>
            <person name="Oldeschulte D.L."/>
            <person name="Halley Y.A."/>
            <person name="Bhattarai E.K."/>
            <person name="Brashear W.A."/>
            <person name="Hill J."/>
            <person name="Metz R.P."/>
            <person name="Johnson C.D."/>
            <person name="Rollins D."/>
            <person name="Peterson M.J."/>
            <person name="Bickhart D.M."/>
            <person name="Decker J.E."/>
            <person name="Seabury C.M."/>
        </authorList>
    </citation>
    <scope>NUCLEOTIDE SEQUENCE [LARGE SCALE GENOMIC DNA]</scope>
    <source>
        <strain evidence="2 3">Texas</strain>
        <tissue evidence="2">Leg muscle</tissue>
    </source>
</reference>
<evidence type="ECO:0008006" key="4">
    <source>
        <dbReference type="Google" id="ProtNLM"/>
    </source>
</evidence>
<feature type="non-terminal residue" evidence="2">
    <location>
        <position position="101"/>
    </location>
</feature>
<name>A0A226N9E6_CALSU</name>
<dbReference type="GO" id="GO:0008017">
    <property type="term" value="F:microtubule binding"/>
    <property type="evidence" value="ECO:0007669"/>
    <property type="project" value="InterPro"/>
</dbReference>
<dbReference type="PANTHER" id="PTHR11501">
    <property type="entry name" value="MICROTUBULE-ASSOCIATED PROTEIN"/>
    <property type="match status" value="1"/>
</dbReference>
<keyword evidence="3" id="KW-1185">Reference proteome</keyword>
<dbReference type="GO" id="GO:0031175">
    <property type="term" value="P:neuron projection development"/>
    <property type="evidence" value="ECO:0007669"/>
    <property type="project" value="TreeGrafter"/>
</dbReference>
<protein>
    <recommendedName>
        <fullName evidence="4">Microtubule-associated protein 4</fullName>
    </recommendedName>
</protein>
<feature type="compositionally biased region" description="Basic and acidic residues" evidence="1">
    <location>
        <begin position="91"/>
        <end position="101"/>
    </location>
</feature>
<feature type="region of interest" description="Disordered" evidence="1">
    <location>
        <begin position="1"/>
        <end position="23"/>
    </location>
</feature>
<evidence type="ECO:0000313" key="3">
    <source>
        <dbReference type="Proteomes" id="UP000198323"/>
    </source>
</evidence>
<dbReference type="PANTHER" id="PTHR11501:SF16">
    <property type="entry name" value="MICROTUBULE-ASSOCIATED PROTEIN 4"/>
    <property type="match status" value="1"/>
</dbReference>
<dbReference type="AlphaFoldDB" id="A0A226N9E6"/>
<dbReference type="InterPro" id="IPR027324">
    <property type="entry name" value="MAP2/MAP4/Tau"/>
</dbReference>